<feature type="domain" description="Mannitol dehydrogenase C-terminal" evidence="4">
    <location>
        <begin position="324"/>
        <end position="508"/>
    </location>
</feature>
<proteinExistence type="predicted"/>
<keyword evidence="6" id="KW-1185">Reference proteome</keyword>
<evidence type="ECO:0000313" key="5">
    <source>
        <dbReference type="EMBL" id="SPC37974.1"/>
    </source>
</evidence>
<dbReference type="InterPro" id="IPR013118">
    <property type="entry name" value="Mannitol_DH_C"/>
</dbReference>
<reference evidence="5" key="1">
    <citation type="submission" date="2018-01" db="EMBL/GenBank/DDBJ databases">
        <authorList>
            <person name="Chaillou S."/>
        </authorList>
    </citation>
    <scope>NUCLEOTIDE SEQUENCE [LARGE SCALE GENOMIC DNA]</scope>
    <source>
        <strain evidence="5">MFPC41A2801</strain>
    </source>
</reference>
<dbReference type="Proteomes" id="UP000238739">
    <property type="component" value="Unassembled WGS sequence"/>
</dbReference>
<dbReference type="Gene3D" id="1.10.1040.10">
    <property type="entry name" value="N-(1-d-carboxylethyl)-l-norvaline Dehydrogenase, domain 2"/>
    <property type="match status" value="1"/>
</dbReference>
<dbReference type="EC" id="1.1.1.57" evidence="5"/>
<dbReference type="SUPFAM" id="SSF48179">
    <property type="entry name" value="6-phosphogluconate dehydrogenase C-terminal domain-like"/>
    <property type="match status" value="1"/>
</dbReference>
<dbReference type="AlphaFoldDB" id="A0A2N9DUT7"/>
<keyword evidence="1 5" id="KW-0560">Oxidoreductase</keyword>
<dbReference type="Pfam" id="PF08125">
    <property type="entry name" value="Mannitol_dh_C"/>
    <property type="match status" value="1"/>
</dbReference>
<dbReference type="GO" id="GO:0008926">
    <property type="term" value="F:mannitol-1-phosphate 5-dehydrogenase activity"/>
    <property type="evidence" value="ECO:0007669"/>
    <property type="project" value="UniProtKB-EC"/>
</dbReference>
<dbReference type="InterPro" id="IPR050988">
    <property type="entry name" value="Mannitol_DH/Oxidoreductase"/>
</dbReference>
<evidence type="ECO:0000259" key="3">
    <source>
        <dbReference type="Pfam" id="PF01232"/>
    </source>
</evidence>
<evidence type="ECO:0000313" key="6">
    <source>
        <dbReference type="Proteomes" id="UP000238739"/>
    </source>
</evidence>
<dbReference type="EMBL" id="OGVC01000014">
    <property type="protein sequence ID" value="SPC37974.1"/>
    <property type="molecule type" value="Genomic_DNA"/>
</dbReference>
<feature type="domain" description="Mannitol dehydrogenase N-terminal" evidence="3">
    <location>
        <begin position="41"/>
        <end position="308"/>
    </location>
</feature>
<dbReference type="RefSeq" id="WP_106483124.1">
    <property type="nucleotide sequence ID" value="NZ_LT984417.1"/>
</dbReference>
<dbReference type="Gene3D" id="3.40.50.720">
    <property type="entry name" value="NAD(P)-binding Rossmann-like Domain"/>
    <property type="match status" value="1"/>
</dbReference>
<dbReference type="InterPro" id="IPR036291">
    <property type="entry name" value="NAD(P)-bd_dom_sf"/>
</dbReference>
<dbReference type="PANTHER" id="PTHR43362">
    <property type="entry name" value="MANNITOL DEHYDROGENASE DSF1-RELATED"/>
    <property type="match status" value="1"/>
</dbReference>
<accession>A0A2N9DUT7</accession>
<dbReference type="Pfam" id="PF01232">
    <property type="entry name" value="Mannitol_dh"/>
    <property type="match status" value="1"/>
</dbReference>
<evidence type="ECO:0000256" key="2">
    <source>
        <dbReference type="ARBA" id="ARBA00048615"/>
    </source>
</evidence>
<dbReference type="SUPFAM" id="SSF51735">
    <property type="entry name" value="NAD(P)-binding Rossmann-fold domains"/>
    <property type="match status" value="1"/>
</dbReference>
<comment type="caution">
    <text evidence="5">The sequence shown here is derived from an EMBL/GenBank/DDBJ whole genome shotgun (WGS) entry which is preliminary data.</text>
</comment>
<evidence type="ECO:0000256" key="1">
    <source>
        <dbReference type="ARBA" id="ARBA00023002"/>
    </source>
</evidence>
<name>A0A2N9DUT7_9LACO</name>
<dbReference type="GO" id="GO:0008866">
    <property type="term" value="F:fructuronate reductase activity"/>
    <property type="evidence" value="ECO:0007669"/>
    <property type="project" value="UniProtKB-EC"/>
</dbReference>
<dbReference type="InterPro" id="IPR008927">
    <property type="entry name" value="6-PGluconate_DH-like_C_sf"/>
</dbReference>
<protein>
    <submittedName>
        <fullName evidence="5">D-mannonate oxidoreductase</fullName>
        <ecNumber evidence="5">1.1.1.57</ecNumber>
    </submittedName>
</protein>
<dbReference type="PANTHER" id="PTHR43362:SF1">
    <property type="entry name" value="MANNITOL DEHYDROGENASE 2-RELATED"/>
    <property type="match status" value="1"/>
</dbReference>
<comment type="catalytic activity">
    <reaction evidence="2">
        <text>D-mannitol 1-phosphate + NAD(+) = beta-D-fructose 6-phosphate + NADH + H(+)</text>
        <dbReference type="Rhea" id="RHEA:19661"/>
        <dbReference type="ChEBI" id="CHEBI:15378"/>
        <dbReference type="ChEBI" id="CHEBI:57540"/>
        <dbReference type="ChEBI" id="CHEBI:57634"/>
        <dbReference type="ChEBI" id="CHEBI:57945"/>
        <dbReference type="ChEBI" id="CHEBI:61381"/>
        <dbReference type="EC" id="1.1.1.17"/>
    </reaction>
</comment>
<evidence type="ECO:0000259" key="4">
    <source>
        <dbReference type="Pfam" id="PF08125"/>
    </source>
</evidence>
<gene>
    <name evidence="5" type="ORF">LFUMFP_210075</name>
</gene>
<organism evidence="5 6">
    <name type="scientific">Latilactobacillus fuchuensis</name>
    <dbReference type="NCBI Taxonomy" id="164393"/>
    <lineage>
        <taxon>Bacteria</taxon>
        <taxon>Bacillati</taxon>
        <taxon>Bacillota</taxon>
        <taxon>Bacilli</taxon>
        <taxon>Lactobacillales</taxon>
        <taxon>Lactobacillaceae</taxon>
        <taxon>Latilactobacillus</taxon>
    </lineage>
</organism>
<dbReference type="InterPro" id="IPR013328">
    <property type="entry name" value="6PGD_dom2"/>
</dbReference>
<dbReference type="InterPro" id="IPR013131">
    <property type="entry name" value="Mannitol_DH_N"/>
</dbReference>
<sequence length="542" mass="60086">MVKLTDNYKIEKQAFEGSQIAVPEYSQNAIQLETENAPVWVHFGGGNLFRCFHAQIAQDLLNQGAMTSGVIVAETYDDEVINRVYQPFNNRILQVITKANGEFDKTLLASVAESYFFNPSNQADWDAMMAVFAKPSLQFATFSITEKGYNLWQTGGALLPMVVTDIKNGPVMPQNNMAGIASLLYHRFKNGAQPIAMVSTDNFSQNGDRLKKSILTIAKGWQAEGLVDTGFIDYLSDANRVSFPLSMIDRITPNPAENVAQTLQAAGFTDTEIVHTTKHTNIAPFGNTEETHYLVIEDAFPNGRPDLTKAGVYLVPRTTVNDVDEMKVTTCLNPLHTALAIMGCLLDYQSISSEMQNEDLVQLIKQIGYQEGLPVVKDPQIINPKQFIDEVVGVRLPNPFIPDTPQRIATDTSQKMAIRYGVTLQHYLDNPTLTPTELTFIPFTIAAWCRYLVGVDDNGNAFELSSDPMLGELQPQLVNLKLGTLFNVHSALKDILSNETIFGLDLYQIGLGDKIEGYFVKMMGNKGAIAKTLHELIEKEVN</sequence>